<organism evidence="1 2">
    <name type="scientific">Aspergillus wentii DTO 134E9</name>
    <dbReference type="NCBI Taxonomy" id="1073089"/>
    <lineage>
        <taxon>Eukaryota</taxon>
        <taxon>Fungi</taxon>
        <taxon>Dikarya</taxon>
        <taxon>Ascomycota</taxon>
        <taxon>Pezizomycotina</taxon>
        <taxon>Eurotiomycetes</taxon>
        <taxon>Eurotiomycetidae</taxon>
        <taxon>Eurotiales</taxon>
        <taxon>Aspergillaceae</taxon>
        <taxon>Aspergillus</taxon>
        <taxon>Aspergillus subgen. Cremei</taxon>
    </lineage>
</organism>
<keyword evidence="2" id="KW-1185">Reference proteome</keyword>
<dbReference type="VEuPathDB" id="FungiDB:ASPWEDRAFT_166983"/>
<evidence type="ECO:0000313" key="1">
    <source>
        <dbReference type="EMBL" id="OJJ40937.1"/>
    </source>
</evidence>
<accession>A0A1L9S198</accession>
<proteinExistence type="predicted"/>
<dbReference type="AlphaFoldDB" id="A0A1L9S198"/>
<protein>
    <submittedName>
        <fullName evidence="1">Uncharacterized protein</fullName>
    </submittedName>
</protein>
<reference evidence="2" key="1">
    <citation type="journal article" date="2017" name="Genome Biol.">
        <title>Comparative genomics reveals high biological diversity and specific adaptations in the industrially and medically important fungal genus Aspergillus.</title>
        <authorList>
            <person name="de Vries R.P."/>
            <person name="Riley R."/>
            <person name="Wiebenga A."/>
            <person name="Aguilar-Osorio G."/>
            <person name="Amillis S."/>
            <person name="Uchima C.A."/>
            <person name="Anderluh G."/>
            <person name="Asadollahi M."/>
            <person name="Askin M."/>
            <person name="Barry K."/>
            <person name="Battaglia E."/>
            <person name="Bayram O."/>
            <person name="Benocci T."/>
            <person name="Braus-Stromeyer S.A."/>
            <person name="Caldana C."/>
            <person name="Canovas D."/>
            <person name="Cerqueira G.C."/>
            <person name="Chen F."/>
            <person name="Chen W."/>
            <person name="Choi C."/>
            <person name="Clum A."/>
            <person name="Dos Santos R.A."/>
            <person name="Damasio A.R."/>
            <person name="Diallinas G."/>
            <person name="Emri T."/>
            <person name="Fekete E."/>
            <person name="Flipphi M."/>
            <person name="Freyberg S."/>
            <person name="Gallo A."/>
            <person name="Gournas C."/>
            <person name="Habgood R."/>
            <person name="Hainaut M."/>
            <person name="Harispe M.L."/>
            <person name="Henrissat B."/>
            <person name="Hilden K.S."/>
            <person name="Hope R."/>
            <person name="Hossain A."/>
            <person name="Karabika E."/>
            <person name="Karaffa L."/>
            <person name="Karanyi Z."/>
            <person name="Krasevec N."/>
            <person name="Kuo A."/>
            <person name="Kusch H."/>
            <person name="LaButti K."/>
            <person name="Lagendijk E.L."/>
            <person name="Lapidus A."/>
            <person name="Levasseur A."/>
            <person name="Lindquist E."/>
            <person name="Lipzen A."/>
            <person name="Logrieco A.F."/>
            <person name="MacCabe A."/>
            <person name="Maekelae M.R."/>
            <person name="Malavazi I."/>
            <person name="Melin P."/>
            <person name="Meyer V."/>
            <person name="Mielnichuk N."/>
            <person name="Miskei M."/>
            <person name="Molnar A.P."/>
            <person name="Mule G."/>
            <person name="Ngan C.Y."/>
            <person name="Orejas M."/>
            <person name="Orosz E."/>
            <person name="Ouedraogo J.P."/>
            <person name="Overkamp K.M."/>
            <person name="Park H.-S."/>
            <person name="Perrone G."/>
            <person name="Piumi F."/>
            <person name="Punt P.J."/>
            <person name="Ram A.F."/>
            <person name="Ramon A."/>
            <person name="Rauscher S."/>
            <person name="Record E."/>
            <person name="Riano-Pachon D.M."/>
            <person name="Robert V."/>
            <person name="Roehrig J."/>
            <person name="Ruller R."/>
            <person name="Salamov A."/>
            <person name="Salih N.S."/>
            <person name="Samson R.A."/>
            <person name="Sandor E."/>
            <person name="Sanguinetti M."/>
            <person name="Schuetze T."/>
            <person name="Sepcic K."/>
            <person name="Shelest E."/>
            <person name="Sherlock G."/>
            <person name="Sophianopoulou V."/>
            <person name="Squina F.M."/>
            <person name="Sun H."/>
            <person name="Susca A."/>
            <person name="Todd R.B."/>
            <person name="Tsang A."/>
            <person name="Unkles S.E."/>
            <person name="van de Wiele N."/>
            <person name="van Rossen-Uffink D."/>
            <person name="Oliveira J.V."/>
            <person name="Vesth T.C."/>
            <person name="Visser J."/>
            <person name="Yu J.-H."/>
            <person name="Zhou M."/>
            <person name="Andersen M.R."/>
            <person name="Archer D.B."/>
            <person name="Baker S.E."/>
            <person name="Benoit I."/>
            <person name="Brakhage A.A."/>
            <person name="Braus G.H."/>
            <person name="Fischer R."/>
            <person name="Frisvad J.C."/>
            <person name="Goldman G.H."/>
            <person name="Houbraken J."/>
            <person name="Oakley B."/>
            <person name="Pocsi I."/>
            <person name="Scazzocchio C."/>
            <person name="Seiboth B."/>
            <person name="vanKuyk P.A."/>
            <person name="Wortman J."/>
            <person name="Dyer P.S."/>
            <person name="Grigoriev I.V."/>
        </authorList>
    </citation>
    <scope>NUCLEOTIDE SEQUENCE [LARGE SCALE GENOMIC DNA]</scope>
    <source>
        <strain evidence="2">DTO 134E9</strain>
    </source>
</reference>
<gene>
    <name evidence="1" type="ORF">ASPWEDRAFT_166983</name>
</gene>
<name>A0A1L9S198_ASPWE</name>
<dbReference type="Proteomes" id="UP000184383">
    <property type="component" value="Unassembled WGS sequence"/>
</dbReference>
<dbReference type="EMBL" id="KV878209">
    <property type="protein sequence ID" value="OJJ40937.1"/>
    <property type="molecule type" value="Genomic_DNA"/>
</dbReference>
<dbReference type="RefSeq" id="XP_040694613.1">
    <property type="nucleotide sequence ID" value="XM_040830092.1"/>
</dbReference>
<dbReference type="STRING" id="1073089.A0A1L9S198"/>
<dbReference type="OrthoDB" id="7250310at2759"/>
<sequence length="201" mass="22711">MWRLQPQAFHKPSKFPVAQTPFVADTVVSLELERYHHSLWDKYSETICTTLLGRNFALTGVETKYLDSNSDAIIHEAKEELKALTKQGCRLEAKEIGGWILQWIYPSEDRPFFERIPLEEGKTFKKEKGICVTIKEPECDAGSKFSTTLKKCVTIEGPKCPEHQKYSEVTESCVLALGDCMEFEFCPAVVGLPVSPLSGVY</sequence>
<dbReference type="GeneID" id="63745940"/>
<evidence type="ECO:0000313" key="2">
    <source>
        <dbReference type="Proteomes" id="UP000184383"/>
    </source>
</evidence>